<dbReference type="Gene3D" id="1.25.40.180">
    <property type="match status" value="1"/>
</dbReference>
<accession>A0A811LA67</accession>
<evidence type="ECO:0000313" key="1">
    <source>
        <dbReference type="EMBL" id="CAD5224592.1"/>
    </source>
</evidence>
<dbReference type="AlphaFoldDB" id="A0A811LA67"/>
<dbReference type="InterPro" id="IPR051367">
    <property type="entry name" value="mRNA_TranslReg/HistoneTransl"/>
</dbReference>
<dbReference type="EMBL" id="CAJFDH010000005">
    <property type="protein sequence ID" value="CAD5224592.1"/>
    <property type="molecule type" value="Genomic_DNA"/>
</dbReference>
<reference evidence="1" key="1">
    <citation type="submission" date="2020-09" db="EMBL/GenBank/DDBJ databases">
        <authorList>
            <person name="Kikuchi T."/>
        </authorList>
    </citation>
    <scope>NUCLEOTIDE SEQUENCE</scope>
    <source>
        <strain evidence="1">SH1</strain>
    </source>
</reference>
<dbReference type="Proteomes" id="UP000614601">
    <property type="component" value="Unassembled WGS sequence"/>
</dbReference>
<dbReference type="GO" id="GO:0008494">
    <property type="term" value="F:translation activator activity"/>
    <property type="evidence" value="ECO:0007669"/>
    <property type="project" value="TreeGrafter"/>
</dbReference>
<dbReference type="GO" id="GO:0005829">
    <property type="term" value="C:cytosol"/>
    <property type="evidence" value="ECO:0007669"/>
    <property type="project" value="TreeGrafter"/>
</dbReference>
<comment type="caution">
    <text evidence="1">The sequence shown here is derived from an EMBL/GenBank/DDBJ whole genome shotgun (WGS) entry which is preliminary data.</text>
</comment>
<dbReference type="EMBL" id="CAJFCW020000005">
    <property type="protein sequence ID" value="CAG9120000.1"/>
    <property type="molecule type" value="Genomic_DNA"/>
</dbReference>
<dbReference type="PANTHER" id="PTHR23254:SF16">
    <property type="entry name" value="CBP80_20-DEPENDENT TRANSLATION INITIATION FACTOR"/>
    <property type="match status" value="1"/>
</dbReference>
<evidence type="ECO:0008006" key="3">
    <source>
        <dbReference type="Google" id="ProtNLM"/>
    </source>
</evidence>
<name>A0A811LA67_9BILA</name>
<protein>
    <recommendedName>
        <fullName evidence="3">MIF4G domain-containing protein</fullName>
    </recommendedName>
</protein>
<gene>
    <name evidence="1" type="ORF">BOKJ2_LOCUS11156</name>
</gene>
<organism evidence="1 2">
    <name type="scientific">Bursaphelenchus okinawaensis</name>
    <dbReference type="NCBI Taxonomy" id="465554"/>
    <lineage>
        <taxon>Eukaryota</taxon>
        <taxon>Metazoa</taxon>
        <taxon>Ecdysozoa</taxon>
        <taxon>Nematoda</taxon>
        <taxon>Chromadorea</taxon>
        <taxon>Rhabditida</taxon>
        <taxon>Tylenchina</taxon>
        <taxon>Tylenchomorpha</taxon>
        <taxon>Aphelenchoidea</taxon>
        <taxon>Aphelenchoididae</taxon>
        <taxon>Bursaphelenchus</taxon>
    </lineage>
</organism>
<proteinExistence type="predicted"/>
<dbReference type="SUPFAM" id="SSF48371">
    <property type="entry name" value="ARM repeat"/>
    <property type="match status" value="1"/>
</dbReference>
<dbReference type="GO" id="GO:0006446">
    <property type="term" value="P:regulation of translational initiation"/>
    <property type="evidence" value="ECO:0007669"/>
    <property type="project" value="TreeGrafter"/>
</dbReference>
<dbReference type="InterPro" id="IPR016024">
    <property type="entry name" value="ARM-type_fold"/>
</dbReference>
<keyword evidence="2" id="KW-1185">Reference proteome</keyword>
<sequence>MALLEEELRSILNSLSHLSAQGDLPVQTFATLVKNARTDVLVEHLHQRWLSDANFGNVAARILAYIQRDNPNDMKLSSRILSLSLDDYKRRYEMRRNDRKMFTNYCRSLVELMPIFFEIDKYMGNSLVRPLFDCMFILTESNPDDGDLLCVAQILIRSGQLLNELDSHVCDKIIMKCRLALCANDIALGDLTRFSLLNAVDLWNYRWNLQSMPYCLVQFYQEQYEHYNLNEYEDKRWLPHGMIQSSTTTLVPSTISSYSKISNDEFESIV</sequence>
<dbReference type="OrthoDB" id="5846767at2759"/>
<dbReference type="PANTHER" id="PTHR23254">
    <property type="entry name" value="EIF4G DOMAIN PROTEIN"/>
    <property type="match status" value="1"/>
</dbReference>
<dbReference type="Proteomes" id="UP000783686">
    <property type="component" value="Unassembled WGS sequence"/>
</dbReference>
<evidence type="ECO:0000313" key="2">
    <source>
        <dbReference type="Proteomes" id="UP000614601"/>
    </source>
</evidence>